<keyword evidence="2" id="KW-0547">Nucleotide-binding</keyword>
<dbReference type="GO" id="GO:0051082">
    <property type="term" value="F:unfolded protein binding"/>
    <property type="evidence" value="ECO:0007669"/>
    <property type="project" value="InterPro"/>
</dbReference>
<sequence>MENDEMLVLEGETSEMLSLMNNTFYSNKEIFFRELINNASNALDKIQSERLTDKSCLDDELTIRLVPHKANKTLSIIDTGIGMTKTDMANNLGVGFYSAYLVAHKVTVTTKHNDHDHYIWESHIGLSFTIKKDLNAQQLLRGTQITLFLKDDQVDSVWLLRLRINSVLLLHPWLDFVSLMPLWIDMMLLLPPQLDLVLLLPLEFVSVPLLPLWLDLTPLLPLWLDLAPLLLSQFDSVPLFPLQFDLVSLLPLQFKSVLFCLHDLIRYCSASATWFGITTTFVAYYRYFIAVPLLPLWLDLELLLPLWLDLVSLPPSQFNSVPWWPLSYDLVSMLPLRFDLMLVLPLRFDLVPLLSLQFKSVLFCLHDLIQYHSASATWFGITATSVAYYRYVILCSWVETCTC</sequence>
<evidence type="ECO:0008006" key="7">
    <source>
        <dbReference type="Google" id="ProtNLM"/>
    </source>
</evidence>
<name>A0AA86VQV6_9FABA</name>
<dbReference type="InterPro" id="IPR001404">
    <property type="entry name" value="Hsp90_fam"/>
</dbReference>
<comment type="similarity">
    <text evidence="1">Belongs to the heat shock protein 90 family.</text>
</comment>
<gene>
    <name evidence="5" type="ORF">AYBTSS11_LOCUS21550</name>
</gene>
<dbReference type="GO" id="GO:0005524">
    <property type="term" value="F:ATP binding"/>
    <property type="evidence" value="ECO:0007669"/>
    <property type="project" value="UniProtKB-KW"/>
</dbReference>
<dbReference type="InterPro" id="IPR020575">
    <property type="entry name" value="Hsp90_N"/>
</dbReference>
<dbReference type="SUPFAM" id="SSF55874">
    <property type="entry name" value="ATPase domain of HSP90 chaperone/DNA topoisomerase II/histidine kinase"/>
    <property type="match status" value="1"/>
</dbReference>
<protein>
    <recommendedName>
        <fullName evidence="7">Histidine kinase/HSP90-like ATPase domain-containing protein</fullName>
    </recommendedName>
</protein>
<keyword evidence="6" id="KW-1185">Reference proteome</keyword>
<evidence type="ECO:0000313" key="6">
    <source>
        <dbReference type="Proteomes" id="UP001189624"/>
    </source>
</evidence>
<evidence type="ECO:0000313" key="5">
    <source>
        <dbReference type="EMBL" id="CAJ1968131.1"/>
    </source>
</evidence>
<dbReference type="Gramene" id="rna-AYBTSS11_LOCUS21550">
    <property type="protein sequence ID" value="CAJ1968131.1"/>
    <property type="gene ID" value="gene-AYBTSS11_LOCUS21550"/>
</dbReference>
<evidence type="ECO:0000256" key="2">
    <source>
        <dbReference type="ARBA" id="ARBA00022741"/>
    </source>
</evidence>
<dbReference type="Proteomes" id="UP001189624">
    <property type="component" value="Chromosome 7"/>
</dbReference>
<dbReference type="PANTHER" id="PTHR11528">
    <property type="entry name" value="HEAT SHOCK PROTEIN 90 FAMILY MEMBER"/>
    <property type="match status" value="1"/>
</dbReference>
<evidence type="ECO:0000256" key="3">
    <source>
        <dbReference type="ARBA" id="ARBA00022840"/>
    </source>
</evidence>
<evidence type="ECO:0000256" key="1">
    <source>
        <dbReference type="ARBA" id="ARBA00008239"/>
    </source>
</evidence>
<dbReference type="EMBL" id="OY731404">
    <property type="protein sequence ID" value="CAJ1968131.1"/>
    <property type="molecule type" value="Genomic_DNA"/>
</dbReference>
<evidence type="ECO:0000256" key="4">
    <source>
        <dbReference type="ARBA" id="ARBA00023186"/>
    </source>
</evidence>
<dbReference type="InterPro" id="IPR036890">
    <property type="entry name" value="HATPase_C_sf"/>
</dbReference>
<proteinExistence type="inferred from homology"/>
<dbReference type="GO" id="GO:0140662">
    <property type="term" value="F:ATP-dependent protein folding chaperone"/>
    <property type="evidence" value="ECO:0007669"/>
    <property type="project" value="InterPro"/>
</dbReference>
<dbReference type="GO" id="GO:0016887">
    <property type="term" value="F:ATP hydrolysis activity"/>
    <property type="evidence" value="ECO:0007669"/>
    <property type="project" value="InterPro"/>
</dbReference>
<dbReference type="PRINTS" id="PR00775">
    <property type="entry name" value="HEATSHOCK90"/>
</dbReference>
<keyword evidence="4" id="KW-0143">Chaperone</keyword>
<organism evidence="5 6">
    <name type="scientific">Sphenostylis stenocarpa</name>
    <dbReference type="NCBI Taxonomy" id="92480"/>
    <lineage>
        <taxon>Eukaryota</taxon>
        <taxon>Viridiplantae</taxon>
        <taxon>Streptophyta</taxon>
        <taxon>Embryophyta</taxon>
        <taxon>Tracheophyta</taxon>
        <taxon>Spermatophyta</taxon>
        <taxon>Magnoliopsida</taxon>
        <taxon>eudicotyledons</taxon>
        <taxon>Gunneridae</taxon>
        <taxon>Pentapetalae</taxon>
        <taxon>rosids</taxon>
        <taxon>fabids</taxon>
        <taxon>Fabales</taxon>
        <taxon>Fabaceae</taxon>
        <taxon>Papilionoideae</taxon>
        <taxon>50 kb inversion clade</taxon>
        <taxon>NPAAA clade</taxon>
        <taxon>indigoferoid/millettioid clade</taxon>
        <taxon>Phaseoleae</taxon>
        <taxon>Sphenostylis</taxon>
    </lineage>
</organism>
<dbReference type="Gene3D" id="3.30.565.10">
    <property type="entry name" value="Histidine kinase-like ATPase, C-terminal domain"/>
    <property type="match status" value="2"/>
</dbReference>
<keyword evidence="3" id="KW-0067">ATP-binding</keyword>
<reference evidence="5" key="1">
    <citation type="submission" date="2023-10" db="EMBL/GenBank/DDBJ databases">
        <authorList>
            <person name="Domelevo Entfellner J.-B."/>
        </authorList>
    </citation>
    <scope>NUCLEOTIDE SEQUENCE</scope>
</reference>
<dbReference type="AlphaFoldDB" id="A0AA86VQV6"/>
<accession>A0AA86VQV6</accession>